<dbReference type="CDD" id="cd00090">
    <property type="entry name" value="HTH_ARSR"/>
    <property type="match status" value="1"/>
</dbReference>
<dbReference type="InterPro" id="IPR036388">
    <property type="entry name" value="WH-like_DNA-bd_sf"/>
</dbReference>
<sequence length="356" mass="41761">MGSKKYQLDRSIIYEFLLSLFRLENDEGMKLKQLDLEKEIKLEKEIVNWVEEKLAKIPETKKKLIAKYFNKESYFGLCLVSEIPQLELTTIAEYLEYLKTKEPADFIKRFTQSGYGPAPSENIDLKKVEELINSEKEAAKFVNDKINLASDQKWNLLQFYFNPETMKEEFIGLLEWYYEELFKEDQDWISDKSEKINDTYQENLNRYGEKYLKNILEKLIDEPLSAEENYIAFSYFYETSLLNSSTKNGGNFYLIGFRFPEIFAADEEGILGSLEIFKALADETRLNIISLLGEKTMYGNEIAEKLNLTNATISHHVSKLLMNNIIQAHKEDNKLYFQLNKKNFKKTILKSIDNLI</sequence>
<evidence type="ECO:0000256" key="1">
    <source>
        <dbReference type="ARBA" id="ARBA00023015"/>
    </source>
</evidence>
<accession>A0A2T5RKK2</accession>
<dbReference type="SMART" id="SM00418">
    <property type="entry name" value="HTH_ARSR"/>
    <property type="match status" value="1"/>
</dbReference>
<dbReference type="EMBL" id="QAXS01000010">
    <property type="protein sequence ID" value="PTV99543.1"/>
    <property type="molecule type" value="Genomic_DNA"/>
</dbReference>
<dbReference type="InterPro" id="IPR051081">
    <property type="entry name" value="HTH_MetalResp_TranReg"/>
</dbReference>
<dbReference type="Gene3D" id="1.10.10.10">
    <property type="entry name" value="Winged helix-like DNA-binding domain superfamily/Winged helix DNA-binding domain"/>
    <property type="match status" value="1"/>
</dbReference>
<dbReference type="InterPro" id="IPR036390">
    <property type="entry name" value="WH_DNA-bd_sf"/>
</dbReference>
<evidence type="ECO:0000313" key="6">
    <source>
        <dbReference type="Proteomes" id="UP000244089"/>
    </source>
</evidence>
<reference evidence="5 6" key="1">
    <citation type="submission" date="2018-04" db="EMBL/GenBank/DDBJ databases">
        <title>Subsurface microbial communities from deep shales in Ohio and West Virginia, USA.</title>
        <authorList>
            <person name="Wrighton K."/>
        </authorList>
    </citation>
    <scope>NUCLEOTIDE SEQUENCE [LARGE SCALE GENOMIC DNA]</scope>
    <source>
        <strain evidence="5 6">WC1</strain>
    </source>
</reference>
<dbReference type="InterPro" id="IPR011991">
    <property type="entry name" value="ArsR-like_HTH"/>
</dbReference>
<dbReference type="SUPFAM" id="SSF46785">
    <property type="entry name" value="Winged helix' DNA-binding domain"/>
    <property type="match status" value="1"/>
</dbReference>
<name>A0A2T5RKK2_9FIRM</name>
<gene>
    <name evidence="5" type="ORF">C8C76_11025</name>
</gene>
<evidence type="ECO:0000256" key="3">
    <source>
        <dbReference type="ARBA" id="ARBA00023163"/>
    </source>
</evidence>
<dbReference type="GO" id="GO:0003700">
    <property type="term" value="F:DNA-binding transcription factor activity"/>
    <property type="evidence" value="ECO:0007669"/>
    <property type="project" value="InterPro"/>
</dbReference>
<dbReference type="Pfam" id="PF01022">
    <property type="entry name" value="HTH_5"/>
    <property type="match status" value="1"/>
</dbReference>
<dbReference type="AlphaFoldDB" id="A0A2T5RKK2"/>
<dbReference type="GO" id="GO:0003677">
    <property type="term" value="F:DNA binding"/>
    <property type="evidence" value="ECO:0007669"/>
    <property type="project" value="UniProtKB-KW"/>
</dbReference>
<organism evidence="5 6">
    <name type="scientific">Halanaerobium saccharolyticum</name>
    <dbReference type="NCBI Taxonomy" id="43595"/>
    <lineage>
        <taxon>Bacteria</taxon>
        <taxon>Bacillati</taxon>
        <taxon>Bacillota</taxon>
        <taxon>Clostridia</taxon>
        <taxon>Halanaerobiales</taxon>
        <taxon>Halanaerobiaceae</taxon>
        <taxon>Halanaerobium</taxon>
    </lineage>
</organism>
<dbReference type="RefSeq" id="WP_181248157.1">
    <property type="nucleotide sequence ID" value="NZ_JBQPXQ010000001.1"/>
</dbReference>
<protein>
    <submittedName>
        <fullName evidence="5">Helix-turn-helix protein</fullName>
    </submittedName>
</protein>
<dbReference type="PANTHER" id="PTHR33154:SF33">
    <property type="entry name" value="TRANSCRIPTIONAL REPRESSOR SDPR"/>
    <property type="match status" value="1"/>
</dbReference>
<dbReference type="Proteomes" id="UP000244089">
    <property type="component" value="Unassembled WGS sequence"/>
</dbReference>
<feature type="domain" description="HTH arsR-type" evidence="4">
    <location>
        <begin position="265"/>
        <end position="356"/>
    </location>
</feature>
<comment type="caution">
    <text evidence="5">The sequence shown here is derived from an EMBL/GenBank/DDBJ whole genome shotgun (WGS) entry which is preliminary data.</text>
</comment>
<proteinExistence type="predicted"/>
<dbReference type="PRINTS" id="PR00778">
    <property type="entry name" value="HTHARSR"/>
</dbReference>
<keyword evidence="1" id="KW-0805">Transcription regulation</keyword>
<keyword evidence="2" id="KW-0238">DNA-binding</keyword>
<dbReference type="PANTHER" id="PTHR33154">
    <property type="entry name" value="TRANSCRIPTIONAL REGULATOR, ARSR FAMILY"/>
    <property type="match status" value="1"/>
</dbReference>
<dbReference type="PROSITE" id="PS50987">
    <property type="entry name" value="HTH_ARSR_2"/>
    <property type="match status" value="1"/>
</dbReference>
<dbReference type="InterPro" id="IPR001845">
    <property type="entry name" value="HTH_ArsR_DNA-bd_dom"/>
</dbReference>
<evidence type="ECO:0000259" key="4">
    <source>
        <dbReference type="PROSITE" id="PS50987"/>
    </source>
</evidence>
<evidence type="ECO:0000256" key="2">
    <source>
        <dbReference type="ARBA" id="ARBA00023125"/>
    </source>
</evidence>
<keyword evidence="3" id="KW-0804">Transcription</keyword>
<dbReference type="NCBIfam" id="NF033788">
    <property type="entry name" value="HTH_metalloreg"/>
    <property type="match status" value="1"/>
</dbReference>
<evidence type="ECO:0000313" key="5">
    <source>
        <dbReference type="EMBL" id="PTV99543.1"/>
    </source>
</evidence>